<organism evidence="2 3">
    <name type="scientific">Streptomyces desertarenae</name>
    <dbReference type="NCBI Taxonomy" id="2666184"/>
    <lineage>
        <taxon>Bacteria</taxon>
        <taxon>Bacillati</taxon>
        <taxon>Actinomycetota</taxon>
        <taxon>Actinomycetes</taxon>
        <taxon>Kitasatosporales</taxon>
        <taxon>Streptomycetaceae</taxon>
        <taxon>Streptomyces</taxon>
    </lineage>
</organism>
<dbReference type="InterPro" id="IPR031038">
    <property type="entry name" value="Chori_FkbO_Hyg5"/>
</dbReference>
<reference evidence="3" key="1">
    <citation type="journal article" date="2019" name="Int. J. Syst. Evol. Microbiol.">
        <title>The Global Catalogue of Microorganisms (GCM) 10K type strain sequencing project: providing services to taxonomists for standard genome sequencing and annotation.</title>
        <authorList>
            <consortium name="The Broad Institute Genomics Platform"/>
            <consortium name="The Broad Institute Genome Sequencing Center for Infectious Disease"/>
            <person name="Wu L."/>
            <person name="Ma J."/>
        </authorList>
    </citation>
    <scope>NUCLEOTIDE SEQUENCE [LARGE SCALE GENOMIC DNA]</scope>
    <source>
        <strain evidence="3">CGMCC 4.7455</strain>
    </source>
</reference>
<dbReference type="InterPro" id="IPR049368">
    <property type="entry name" value="FkbO_Hyg5-like_N"/>
</dbReference>
<dbReference type="RefSeq" id="WP_380904796.1">
    <property type="nucleotide sequence ID" value="NZ_JBHUFU010000027.1"/>
</dbReference>
<evidence type="ECO:0000259" key="1">
    <source>
        <dbReference type="Pfam" id="PF21168"/>
    </source>
</evidence>
<dbReference type="Gene3D" id="3.30.1330.40">
    <property type="entry name" value="RutC-like"/>
    <property type="match status" value="1"/>
</dbReference>
<dbReference type="EMBL" id="JBHUFU010000027">
    <property type="protein sequence ID" value="MFD1833178.1"/>
    <property type="molecule type" value="Genomic_DNA"/>
</dbReference>
<name>A0ABW4PUI5_9ACTN</name>
<evidence type="ECO:0000313" key="3">
    <source>
        <dbReference type="Proteomes" id="UP001597365"/>
    </source>
</evidence>
<protein>
    <submittedName>
        <fullName evidence="2">FkbO/Hyg5 family chorismatase</fullName>
    </submittedName>
</protein>
<gene>
    <name evidence="2" type="ORF">ACFSJS_26565</name>
</gene>
<proteinExistence type="predicted"/>
<accession>A0ABW4PUI5</accession>
<dbReference type="Pfam" id="PF21168">
    <property type="entry name" value="FkbO_Hyg5-like_N"/>
    <property type="match status" value="1"/>
</dbReference>
<comment type="caution">
    <text evidence="2">The sequence shown here is derived from an EMBL/GenBank/DDBJ whole genome shotgun (WGS) entry which is preliminary data.</text>
</comment>
<keyword evidence="3" id="KW-1185">Reference proteome</keyword>
<dbReference type="CDD" id="cd06153">
    <property type="entry name" value="YjgF_YER057c_UK114_like_5"/>
    <property type="match status" value="1"/>
</dbReference>
<dbReference type="SUPFAM" id="SSF55298">
    <property type="entry name" value="YjgF-like"/>
    <property type="match status" value="1"/>
</dbReference>
<dbReference type="Proteomes" id="UP001597365">
    <property type="component" value="Unassembled WGS sequence"/>
</dbReference>
<dbReference type="NCBIfam" id="TIGR04444">
    <property type="entry name" value="chori_FkbO_Hyg5"/>
    <property type="match status" value="1"/>
</dbReference>
<feature type="domain" description="Chorismatase FkbO/Hyg5-like N-terminal" evidence="1">
    <location>
        <begin position="70"/>
        <end position="191"/>
    </location>
</feature>
<evidence type="ECO:0000313" key="2">
    <source>
        <dbReference type="EMBL" id="MFD1833178.1"/>
    </source>
</evidence>
<dbReference type="InterPro" id="IPR035959">
    <property type="entry name" value="RutC-like_sf"/>
</dbReference>
<sequence>MTAVDTEVRSSAPQCVFAPLSGEEDAAPAAGRQVLGRVDYGFRSVPPGLRGGVPAMGVHMASEGADPFTELWLTDRPVRPGEDRGLVYAEDGEHLFCAVRVAERGVYREAVRRAYAAAFALLVRRGYPRLLRMWNLVGAITGGNAEGMENYRDFCIGRARAFDEWREHIGRVPAATGIGARGPGIGMYFLARRAGAPLRHLENPYQTPAYRYPRRYGPKAPSFARATWSDGTLYVSGTASIVGDGTVHRGDIERQCDVTFANIGALIGEENLARHGVAGGFRLGDLDHVKVYVRDAAHLPAVRARCAELLHDRAEVRFLNVDVCRPDLLVEIEGICR</sequence>